<keyword evidence="2" id="KW-1185">Reference proteome</keyword>
<protein>
    <submittedName>
        <fullName evidence="1">Uncharacterized protein</fullName>
    </submittedName>
</protein>
<dbReference type="RefSeq" id="WP_092491476.1">
    <property type="nucleotide sequence ID" value="NZ_FNKD01000001.1"/>
</dbReference>
<gene>
    <name evidence="1" type="ORF">SAMN05216231_0611</name>
</gene>
<sequence length="345" mass="40337">MHFSKANLMPNSIITMTSNNQYTLEQVLQVLKQEHDEQTADRLARNFCLQTTSNEISKKGMEFLYMNGYYHDLQKLINKNKVSDCISNQKWAAVYQVTIDRKYKRYSPSETIKQLGNIVTDEPALQCLIEFVKINIYHSMNDYSQFGNSLEKQQYLFEKIEDRFLLSLFQIRLNQSLFVFYLIRNEVIMARKYAFRVLNDTTCPKTKINVHTNLGFSYLFDTYFQGMYHMSEALKIAKKNDFQTDVAVTEQRNIPFLSAHFKKVEGMTTTDKSEQAHIEIAKGNNAKAESILSEVPIDSPFKMYYLGLAKQDKHILLQSYNSFIENRSDYFFSRLPLQSIREMGA</sequence>
<accession>A0A1H0YF25</accession>
<organism evidence="1 2">
    <name type="scientific">Virgibacillus salinus</name>
    <dbReference type="NCBI Taxonomy" id="553311"/>
    <lineage>
        <taxon>Bacteria</taxon>
        <taxon>Bacillati</taxon>
        <taxon>Bacillota</taxon>
        <taxon>Bacilli</taxon>
        <taxon>Bacillales</taxon>
        <taxon>Bacillaceae</taxon>
        <taxon>Virgibacillus</taxon>
    </lineage>
</organism>
<name>A0A1H0YF25_9BACI</name>
<dbReference type="AlphaFoldDB" id="A0A1H0YF25"/>
<proteinExistence type="predicted"/>
<dbReference type="EMBL" id="FNKD01000001">
    <property type="protein sequence ID" value="SDQ13643.1"/>
    <property type="molecule type" value="Genomic_DNA"/>
</dbReference>
<evidence type="ECO:0000313" key="1">
    <source>
        <dbReference type="EMBL" id="SDQ13643.1"/>
    </source>
</evidence>
<evidence type="ECO:0000313" key="2">
    <source>
        <dbReference type="Proteomes" id="UP000199444"/>
    </source>
</evidence>
<reference evidence="1 2" key="1">
    <citation type="submission" date="2016-10" db="EMBL/GenBank/DDBJ databases">
        <authorList>
            <person name="de Groot N.N."/>
        </authorList>
    </citation>
    <scope>NUCLEOTIDE SEQUENCE [LARGE SCALE GENOMIC DNA]</scope>
    <source>
        <strain evidence="1 2">CGMCC 1.10449</strain>
    </source>
</reference>
<dbReference type="NCBIfam" id="NF038310">
    <property type="entry name" value="lysogeny_AimR"/>
    <property type="match status" value="1"/>
</dbReference>
<dbReference type="Proteomes" id="UP000199444">
    <property type="component" value="Unassembled WGS sequence"/>
</dbReference>
<dbReference type="STRING" id="553311.SAMN05216231_0611"/>
<dbReference type="InterPro" id="IPR047705">
    <property type="entry name" value="AimR-like"/>
</dbReference>
<dbReference type="Pfam" id="PF22871">
    <property type="entry name" value="AimR"/>
    <property type="match status" value="1"/>
</dbReference>